<evidence type="ECO:0000313" key="2">
    <source>
        <dbReference type="EMBL" id="GAA5512532.1"/>
    </source>
</evidence>
<dbReference type="RefSeq" id="WP_345462546.1">
    <property type="nucleotide sequence ID" value="NZ_BAABRP010000002.1"/>
</dbReference>
<gene>
    <name evidence="2" type="ORF">Dcar01_01246</name>
</gene>
<feature type="chain" id="PRO_5045982709" description="DUF4154 domain-containing protein" evidence="1">
    <location>
        <begin position="19"/>
        <end position="178"/>
    </location>
</feature>
<sequence>MKKWNCVLVLILTTTATAQGPLQVPLPEAAHLITRAQNSLLIYAPTMRNPEVTAAYRQAMTRDVTTVIITTPEAVTQGTRNERVMQVAFAGYDTNVTRLYAPKVTNAASSVPFVVVDEAFALVGRNLTQIPLPGDSVQVNLVRDPKVVGALVKWVKANARANPQVDLLKWFSSRLKRS</sequence>
<feature type="signal peptide" evidence="1">
    <location>
        <begin position="1"/>
        <end position="18"/>
    </location>
</feature>
<comment type="caution">
    <text evidence="2">The sequence shown here is derived from an EMBL/GenBank/DDBJ whole genome shotgun (WGS) entry which is preliminary data.</text>
</comment>
<evidence type="ECO:0008006" key="4">
    <source>
        <dbReference type="Google" id="ProtNLM"/>
    </source>
</evidence>
<keyword evidence="1" id="KW-0732">Signal</keyword>
<keyword evidence="3" id="KW-1185">Reference proteome</keyword>
<dbReference type="EMBL" id="BAABRP010000002">
    <property type="protein sequence ID" value="GAA5512532.1"/>
    <property type="molecule type" value="Genomic_DNA"/>
</dbReference>
<name>A0ABP9W589_9DEIO</name>
<proteinExistence type="predicted"/>
<evidence type="ECO:0000313" key="3">
    <source>
        <dbReference type="Proteomes" id="UP001401887"/>
    </source>
</evidence>
<protein>
    <recommendedName>
        <fullName evidence="4">DUF4154 domain-containing protein</fullName>
    </recommendedName>
</protein>
<evidence type="ECO:0000256" key="1">
    <source>
        <dbReference type="SAM" id="SignalP"/>
    </source>
</evidence>
<accession>A0ABP9W589</accession>
<reference evidence="2 3" key="1">
    <citation type="submission" date="2024-02" db="EMBL/GenBank/DDBJ databases">
        <title>Deinococcus carri NBRC 110142.</title>
        <authorList>
            <person name="Ichikawa N."/>
            <person name="Katano-Makiyama Y."/>
            <person name="Hidaka K."/>
        </authorList>
    </citation>
    <scope>NUCLEOTIDE SEQUENCE [LARGE SCALE GENOMIC DNA]</scope>
    <source>
        <strain evidence="2 3">NBRC 110142</strain>
    </source>
</reference>
<dbReference type="Proteomes" id="UP001401887">
    <property type="component" value="Unassembled WGS sequence"/>
</dbReference>
<organism evidence="2 3">
    <name type="scientific">Deinococcus carri</name>
    <dbReference type="NCBI Taxonomy" id="1211323"/>
    <lineage>
        <taxon>Bacteria</taxon>
        <taxon>Thermotogati</taxon>
        <taxon>Deinococcota</taxon>
        <taxon>Deinococci</taxon>
        <taxon>Deinococcales</taxon>
        <taxon>Deinococcaceae</taxon>
        <taxon>Deinococcus</taxon>
    </lineage>
</organism>